<dbReference type="RefSeq" id="WP_106583143.1">
    <property type="nucleotide sequence ID" value="NZ_PYGA01000007.1"/>
</dbReference>
<evidence type="ECO:0000256" key="5">
    <source>
        <dbReference type="ARBA" id="ARBA00022827"/>
    </source>
</evidence>
<keyword evidence="10" id="KW-1185">Reference proteome</keyword>
<gene>
    <name evidence="9" type="ORF">CLV63_107216</name>
</gene>
<evidence type="ECO:0000256" key="7">
    <source>
        <dbReference type="ARBA" id="ARBA00048628"/>
    </source>
</evidence>
<evidence type="ECO:0000256" key="1">
    <source>
        <dbReference type="ARBA" id="ARBA00001974"/>
    </source>
</evidence>
<dbReference type="OrthoDB" id="9803687at2"/>
<dbReference type="Proteomes" id="UP000240542">
    <property type="component" value="Unassembled WGS sequence"/>
</dbReference>
<evidence type="ECO:0000313" key="10">
    <source>
        <dbReference type="Proteomes" id="UP000240542"/>
    </source>
</evidence>
<dbReference type="GO" id="GO:0035999">
    <property type="term" value="P:tetrahydrofolate interconversion"/>
    <property type="evidence" value="ECO:0007669"/>
    <property type="project" value="UniProtKB-UniPathway"/>
</dbReference>
<dbReference type="GO" id="GO:0106312">
    <property type="term" value="F:methylenetetrahydrofolate reductase (NADH) activity"/>
    <property type="evidence" value="ECO:0007669"/>
    <property type="project" value="UniProtKB-EC"/>
</dbReference>
<dbReference type="Gene3D" id="3.20.20.220">
    <property type="match status" value="1"/>
</dbReference>
<dbReference type="GO" id="GO:0005829">
    <property type="term" value="C:cytosol"/>
    <property type="evidence" value="ECO:0007669"/>
    <property type="project" value="TreeGrafter"/>
</dbReference>
<comment type="pathway">
    <text evidence="2 8">One-carbon metabolism; tetrahydrofolate interconversion.</text>
</comment>
<dbReference type="PANTHER" id="PTHR45754">
    <property type="entry name" value="METHYLENETETRAHYDROFOLATE REDUCTASE"/>
    <property type="match status" value="1"/>
</dbReference>
<comment type="catalytic activity">
    <reaction evidence="7">
        <text>(6S)-5-methyl-5,6,7,8-tetrahydrofolate + NAD(+) = (6R)-5,10-methylene-5,6,7,8-tetrahydrofolate + NADH + H(+)</text>
        <dbReference type="Rhea" id="RHEA:19821"/>
        <dbReference type="ChEBI" id="CHEBI:15378"/>
        <dbReference type="ChEBI" id="CHEBI:15636"/>
        <dbReference type="ChEBI" id="CHEBI:18608"/>
        <dbReference type="ChEBI" id="CHEBI:57540"/>
        <dbReference type="ChEBI" id="CHEBI:57945"/>
        <dbReference type="EC" id="1.5.1.54"/>
    </reaction>
    <physiologicalReaction direction="right-to-left" evidence="7">
        <dbReference type="Rhea" id="RHEA:19823"/>
    </physiologicalReaction>
</comment>
<accession>A0A2P8DKT5</accession>
<dbReference type="PANTHER" id="PTHR45754:SF3">
    <property type="entry name" value="METHYLENETETRAHYDROFOLATE REDUCTASE (NADPH)"/>
    <property type="match status" value="1"/>
</dbReference>
<evidence type="ECO:0000313" key="9">
    <source>
        <dbReference type="EMBL" id="PSK97823.1"/>
    </source>
</evidence>
<dbReference type="Pfam" id="PF02219">
    <property type="entry name" value="MTHFR"/>
    <property type="match status" value="1"/>
</dbReference>
<dbReference type="GO" id="GO:0071949">
    <property type="term" value="F:FAD binding"/>
    <property type="evidence" value="ECO:0007669"/>
    <property type="project" value="TreeGrafter"/>
</dbReference>
<evidence type="ECO:0000256" key="4">
    <source>
        <dbReference type="ARBA" id="ARBA00022630"/>
    </source>
</evidence>
<comment type="caution">
    <text evidence="9">The sequence shown here is derived from an EMBL/GenBank/DDBJ whole genome shotgun (WGS) entry which is preliminary data.</text>
</comment>
<keyword evidence="5 8" id="KW-0274">FAD</keyword>
<name>A0A2P8DKT5_9ACTN</name>
<proteinExistence type="inferred from homology"/>
<comment type="cofactor">
    <cofactor evidence="1 8">
        <name>FAD</name>
        <dbReference type="ChEBI" id="CHEBI:57692"/>
    </cofactor>
</comment>
<keyword evidence="4 8" id="KW-0285">Flavoprotein</keyword>
<dbReference type="UniPathway" id="UPA00193"/>
<evidence type="ECO:0000256" key="2">
    <source>
        <dbReference type="ARBA" id="ARBA00004777"/>
    </source>
</evidence>
<comment type="similarity">
    <text evidence="3 8">Belongs to the methylenetetrahydrofolate reductase family.</text>
</comment>
<evidence type="ECO:0000256" key="8">
    <source>
        <dbReference type="RuleBase" id="RU003862"/>
    </source>
</evidence>
<keyword evidence="6 8" id="KW-0560">Oxidoreductase</keyword>
<dbReference type="EMBL" id="PYGA01000007">
    <property type="protein sequence ID" value="PSK97823.1"/>
    <property type="molecule type" value="Genomic_DNA"/>
</dbReference>
<protein>
    <recommendedName>
        <fullName evidence="8">Methylenetetrahydrofolate reductase</fullName>
    </recommendedName>
</protein>
<reference evidence="9 10" key="1">
    <citation type="submission" date="2018-03" db="EMBL/GenBank/DDBJ databases">
        <title>Genomic Encyclopedia of Archaeal and Bacterial Type Strains, Phase II (KMG-II): from individual species to whole genera.</title>
        <authorList>
            <person name="Goeker M."/>
        </authorList>
    </citation>
    <scope>NUCLEOTIDE SEQUENCE [LARGE SCALE GENOMIC DNA]</scope>
    <source>
        <strain evidence="9 10">DSM 45312</strain>
    </source>
</reference>
<evidence type="ECO:0000256" key="3">
    <source>
        <dbReference type="ARBA" id="ARBA00006743"/>
    </source>
</evidence>
<dbReference type="AlphaFoldDB" id="A0A2P8DKT5"/>
<dbReference type="SUPFAM" id="SSF51730">
    <property type="entry name" value="FAD-linked oxidoreductase"/>
    <property type="match status" value="1"/>
</dbReference>
<organism evidence="9 10">
    <name type="scientific">Murinocardiopsis flavida</name>
    <dbReference type="NCBI Taxonomy" id="645275"/>
    <lineage>
        <taxon>Bacteria</taxon>
        <taxon>Bacillati</taxon>
        <taxon>Actinomycetota</taxon>
        <taxon>Actinomycetes</taxon>
        <taxon>Streptosporangiales</taxon>
        <taxon>Nocardiopsidaceae</taxon>
        <taxon>Murinocardiopsis</taxon>
    </lineage>
</organism>
<dbReference type="InterPro" id="IPR003171">
    <property type="entry name" value="Mehydrof_redctse-like"/>
</dbReference>
<evidence type="ECO:0000256" key="6">
    <source>
        <dbReference type="ARBA" id="ARBA00023002"/>
    </source>
</evidence>
<sequence length="312" mass="32799">MGTLAELINDPSPARPIVTAELPVVDGGGLDAVRTRLARIAPYVDAVNATDNAAAHAHASNVAIAIALRQAGTEPILQLVCRDKNRLALQADIAGAALHGITTVCCLTGDDVTAGDEPEARRVFDMDAPQLIRTAATMANGRYLSGRAISPAPPLLIGAVENPAAPPFAYRVRRGLKKAAAGARFLQLQICYHPERLAAFTDLAARTGLTPKVALLPTVCLVKGARALRFMDANVPGISVPAGLIEQIETAPDPREAAYQLALEQARHALALPGVRGLHLADFRHDDSVARLCADLGLPMLRQVSDDPAVAV</sequence>
<dbReference type="InterPro" id="IPR029041">
    <property type="entry name" value="FAD-linked_oxidoreductase-like"/>
</dbReference>
<dbReference type="GO" id="GO:0009086">
    <property type="term" value="P:methionine biosynthetic process"/>
    <property type="evidence" value="ECO:0007669"/>
    <property type="project" value="TreeGrafter"/>
</dbReference>